<evidence type="ECO:0000256" key="4">
    <source>
        <dbReference type="ARBA" id="ARBA00004245"/>
    </source>
</evidence>
<keyword evidence="14 20" id="KW-0175">Coiled coil</keyword>
<dbReference type="Gene3D" id="3.40.850.10">
    <property type="entry name" value="Kinesin motor domain"/>
    <property type="match status" value="1"/>
</dbReference>
<keyword evidence="13 18" id="KW-0067">ATP-binding</keyword>
<dbReference type="GO" id="GO:0003777">
    <property type="term" value="F:microtubule motor activity"/>
    <property type="evidence" value="ECO:0007669"/>
    <property type="project" value="InterPro"/>
</dbReference>
<sequence>MEHQKLSGREEEHVKVAVRCRPLSQQEQQQGHRTIVQTDEHAKSVAVAQPDSQNELLKCYTFDEVFGPEAVQATVYNSLCRPIVENVLRGYNGTIFAYGQTGTGKTYTMSGNDGQADGVTQNAFAHIFDHIAKCHQDKRFLVRISYMEIYNEEARDLLAKQPADAHRHHSLEIKERADIGVYVKDLLNVTVASAEQCLRIMQFGNANRHTGRTSMNEQSSRSHAIFTVTIECSEMVDGDGRQLLTQGKLHLVDLAGSERQSKTHSVGDRLKEASKINLSLSTLGNVISALVDAKSPHIPYRNSKLTRILQDSLGGNSKTAMIANIGPASYNYDETIGTLRYANRAKQIRNVARINEDPKDALLRRFQEEIEQLKKQLEENAEAISDTEEAAVAEMGGFDEEADELQKHQQQQHAPHHHHNHQFERIREIEESIERGKRKLQEEHGLKEAEKHKLADDLLRREEELTRNKRERDKLLQKLGTIERQIIVGGENMLEKVEIQAKLLEESNRDLERARQDELALQTRFRNQQAEQCDIGEQYNTLQEEAQGLNKKLKKVWTQYMQAKAELTDIEVEHQREMEALLESVRQLQRELLYSMLVIDQFIPEERVRYIEKFVHWNEEIGDWQLRCIAYAGNNIREHRLVHSSINHPQKNQDPQMKPLFLSYAEVLGTQATTTSACSSSPSFSSNSKPIFRPKSAAKDRSAARIRALLMQRLECAVQHYAWGKTGQDSFIARLLSAERVDAKKRYAELWMGTHPNGPSRVVALDGGGETNLRDFLARNPTLLGEHEEGELRFLFKVLSVDKALSIQSHPTKEQAKLLHANDPKNYPDDNHKPEMAIALTEFELLCGFQLPHGIISNIKAHRELLQLVDDESLLDALAQTEHDAKRGREALRQIFFQIVDRLDKKTDRAPVDELVLRLNNQFPGGDIGVLAPFFLNFFTLQPGQATFLGPNEPHAYLSGDCVECMALSDNTIRAGLTPKFKDVPTLCSSLTYRMYAPPIFEPKKLADGVTEYAPSVEEFAVHKIECEVSTLRPISAGSILIVVAGSAILLELDEKQQHERQIVLGDVLFLTKDFNAYLRDARFGQMGVRALFHTHDLYQFFVTRFICKRCVVCKWKGIIIKS</sequence>
<dbReference type="InterPro" id="IPR027640">
    <property type="entry name" value="Kinesin-like_fam"/>
</dbReference>
<evidence type="ECO:0000313" key="23">
    <source>
        <dbReference type="Proteomes" id="UP000887572"/>
    </source>
</evidence>
<dbReference type="InterPro" id="IPR027417">
    <property type="entry name" value="P-loop_NTPase"/>
</dbReference>
<keyword evidence="15 18" id="KW-0505">Motor protein</keyword>
<comment type="pathway">
    <text evidence="5 19">Nucleotide-sugar biosynthesis; GDP-alpha-D-mannose biosynthesis; alpha-D-mannose 1-phosphate from D-fructose 6-phosphate: step 1/2.</text>
</comment>
<evidence type="ECO:0000256" key="1">
    <source>
        <dbReference type="ARBA" id="ARBA00000757"/>
    </source>
</evidence>
<reference evidence="24" key="1">
    <citation type="submission" date="2022-11" db="UniProtKB">
        <authorList>
            <consortium name="WormBaseParasite"/>
        </authorList>
    </citation>
    <scope>IDENTIFICATION</scope>
</reference>
<dbReference type="PANTHER" id="PTHR47969">
    <property type="entry name" value="CHROMOSOME-ASSOCIATED KINESIN KIF4A-RELATED"/>
    <property type="match status" value="1"/>
</dbReference>
<dbReference type="AlphaFoldDB" id="A0A914I5W3"/>
<evidence type="ECO:0000256" key="10">
    <source>
        <dbReference type="ARBA" id="ARBA00022723"/>
    </source>
</evidence>
<comment type="catalytic activity">
    <reaction evidence="1">
        <text>D-mannose 6-phosphate = D-fructose 6-phosphate</text>
        <dbReference type="Rhea" id="RHEA:12356"/>
        <dbReference type="ChEBI" id="CHEBI:58735"/>
        <dbReference type="ChEBI" id="CHEBI:61527"/>
        <dbReference type="EC" id="5.3.1.8"/>
    </reaction>
</comment>
<accession>A0A914I5W3</accession>
<dbReference type="PROSITE" id="PS50067">
    <property type="entry name" value="KINESIN_MOTOR_2"/>
    <property type="match status" value="1"/>
</dbReference>
<evidence type="ECO:0000256" key="6">
    <source>
        <dbReference type="ARBA" id="ARBA00010772"/>
    </source>
</evidence>
<dbReference type="Pfam" id="PF00225">
    <property type="entry name" value="Kinesin"/>
    <property type="match status" value="1"/>
</dbReference>
<feature type="coiled-coil region" evidence="20">
    <location>
        <begin position="465"/>
        <end position="531"/>
    </location>
</feature>
<proteinExistence type="inferred from homology"/>
<evidence type="ECO:0000256" key="8">
    <source>
        <dbReference type="ARBA" id="ARBA00022490"/>
    </source>
</evidence>
<dbReference type="Gene3D" id="2.60.120.10">
    <property type="entry name" value="Jelly Rolls"/>
    <property type="match status" value="2"/>
</dbReference>
<dbReference type="GO" id="GO:0005524">
    <property type="term" value="F:ATP binding"/>
    <property type="evidence" value="ECO:0007669"/>
    <property type="project" value="UniProtKB-UniRule"/>
</dbReference>
<keyword evidence="9" id="KW-0493">Microtubule</keyword>
<evidence type="ECO:0000256" key="16">
    <source>
        <dbReference type="ARBA" id="ARBA00023212"/>
    </source>
</evidence>
<dbReference type="Proteomes" id="UP000887572">
    <property type="component" value="Unplaced"/>
</dbReference>
<comment type="similarity">
    <text evidence="6">Belongs to the mannose-6-phosphate isomerase type 1 family.</text>
</comment>
<dbReference type="PANTHER" id="PTHR47969:SF21">
    <property type="entry name" value="KINESIN-LIKE PROTEIN"/>
    <property type="match status" value="1"/>
</dbReference>
<dbReference type="FunFam" id="3.40.850.10:FF:000029">
    <property type="entry name" value="Kinesin-like protein KIF17"/>
    <property type="match status" value="1"/>
</dbReference>
<feature type="binding site" evidence="18">
    <location>
        <begin position="99"/>
        <end position="106"/>
    </location>
    <ligand>
        <name>ATP</name>
        <dbReference type="ChEBI" id="CHEBI:30616"/>
    </ligand>
</feature>
<dbReference type="SMART" id="SM00129">
    <property type="entry name" value="KISc"/>
    <property type="match status" value="1"/>
</dbReference>
<comment type="similarity">
    <text evidence="18">Belongs to the TRAFAC class myosin-kinesin ATPase superfamily. Kinesin family.</text>
</comment>
<keyword evidence="8" id="KW-0963">Cytoplasm</keyword>
<evidence type="ECO:0000256" key="12">
    <source>
        <dbReference type="ARBA" id="ARBA00022833"/>
    </source>
</evidence>
<dbReference type="NCBIfam" id="TIGR00218">
    <property type="entry name" value="manA"/>
    <property type="match status" value="1"/>
</dbReference>
<evidence type="ECO:0000256" key="3">
    <source>
        <dbReference type="ARBA" id="ARBA00004138"/>
    </source>
</evidence>
<dbReference type="GO" id="GO:0007018">
    <property type="term" value="P:microtubule-based movement"/>
    <property type="evidence" value="ECO:0007669"/>
    <property type="project" value="InterPro"/>
</dbReference>
<evidence type="ECO:0000313" key="24">
    <source>
        <dbReference type="WBParaSite" id="Gr19_v10_g7182.t1"/>
    </source>
</evidence>
<evidence type="ECO:0000256" key="21">
    <source>
        <dbReference type="SAM" id="MobiDB-lite"/>
    </source>
</evidence>
<feature type="domain" description="Kinesin motor" evidence="22">
    <location>
        <begin position="13"/>
        <end position="348"/>
    </location>
</feature>
<dbReference type="EC" id="5.3.1.8" evidence="7"/>
<keyword evidence="10" id="KW-0479">Metal-binding</keyword>
<feature type="region of interest" description="Disordered" evidence="21">
    <location>
        <begin position="401"/>
        <end position="423"/>
    </location>
</feature>
<comment type="cofactor">
    <cofactor evidence="2">
        <name>Zn(2+)</name>
        <dbReference type="ChEBI" id="CHEBI:29105"/>
    </cofactor>
</comment>
<evidence type="ECO:0000256" key="17">
    <source>
        <dbReference type="ARBA" id="ARBA00023235"/>
    </source>
</evidence>
<dbReference type="InterPro" id="IPR018050">
    <property type="entry name" value="Pmannose_isomerase-type1_CS"/>
</dbReference>
<evidence type="ECO:0000256" key="14">
    <source>
        <dbReference type="ARBA" id="ARBA00023054"/>
    </source>
</evidence>
<evidence type="ECO:0000256" key="20">
    <source>
        <dbReference type="SAM" id="Coils"/>
    </source>
</evidence>
<dbReference type="SUPFAM" id="SSF52540">
    <property type="entry name" value="P-loop containing nucleoside triphosphate hydrolases"/>
    <property type="match status" value="1"/>
</dbReference>
<dbReference type="Gene3D" id="1.10.441.10">
    <property type="entry name" value="Phosphomannose Isomerase, domain 2"/>
    <property type="match status" value="1"/>
</dbReference>
<dbReference type="InterPro" id="IPR001250">
    <property type="entry name" value="Man6P_Isoase-1"/>
</dbReference>
<evidence type="ECO:0000256" key="13">
    <source>
        <dbReference type="ARBA" id="ARBA00022840"/>
    </source>
</evidence>
<evidence type="ECO:0000256" key="2">
    <source>
        <dbReference type="ARBA" id="ARBA00001947"/>
    </source>
</evidence>
<dbReference type="InterPro" id="IPR046457">
    <property type="entry name" value="PMI_typeI_cat"/>
</dbReference>
<dbReference type="GO" id="GO:0005975">
    <property type="term" value="P:carbohydrate metabolic process"/>
    <property type="evidence" value="ECO:0007669"/>
    <property type="project" value="InterPro"/>
</dbReference>
<keyword evidence="16" id="KW-0206">Cytoskeleton</keyword>
<keyword evidence="11 18" id="KW-0547">Nucleotide-binding</keyword>
<dbReference type="InterPro" id="IPR016305">
    <property type="entry name" value="Mannose-6-P_Isomerase"/>
</dbReference>
<evidence type="ECO:0000256" key="7">
    <source>
        <dbReference type="ARBA" id="ARBA00011956"/>
    </source>
</evidence>
<dbReference type="GO" id="GO:0004476">
    <property type="term" value="F:mannose-6-phosphate isomerase activity"/>
    <property type="evidence" value="ECO:0007669"/>
    <property type="project" value="UniProtKB-EC"/>
</dbReference>
<keyword evidence="17" id="KW-0413">Isomerase</keyword>
<protein>
    <recommendedName>
        <fullName evidence="7">mannose-6-phosphate isomerase</fullName>
        <ecNumber evidence="7">5.3.1.8</ecNumber>
    </recommendedName>
</protein>
<evidence type="ECO:0000256" key="15">
    <source>
        <dbReference type="ARBA" id="ARBA00023175"/>
    </source>
</evidence>
<dbReference type="WBParaSite" id="Gr19_v10_g7182.t1">
    <property type="protein sequence ID" value="Gr19_v10_g7182.t1"/>
    <property type="gene ID" value="Gr19_v10_g7182"/>
</dbReference>
<dbReference type="GO" id="GO:0008017">
    <property type="term" value="F:microtubule binding"/>
    <property type="evidence" value="ECO:0007669"/>
    <property type="project" value="InterPro"/>
</dbReference>
<dbReference type="GO" id="GO:0008270">
    <property type="term" value="F:zinc ion binding"/>
    <property type="evidence" value="ECO:0007669"/>
    <property type="project" value="InterPro"/>
</dbReference>
<dbReference type="PROSITE" id="PS00411">
    <property type="entry name" value="KINESIN_MOTOR_1"/>
    <property type="match status" value="1"/>
</dbReference>
<dbReference type="CDD" id="cd07011">
    <property type="entry name" value="cupin_PMI_type_I_N"/>
    <property type="match status" value="1"/>
</dbReference>
<dbReference type="PROSITE" id="PS00965">
    <property type="entry name" value="PMI_I_1"/>
    <property type="match status" value="1"/>
</dbReference>
<dbReference type="InterPro" id="IPR011051">
    <property type="entry name" value="RmlC_Cupin_sf"/>
</dbReference>
<evidence type="ECO:0000256" key="19">
    <source>
        <dbReference type="RuleBase" id="RU004248"/>
    </source>
</evidence>
<dbReference type="GO" id="GO:0009298">
    <property type="term" value="P:GDP-mannose biosynthetic process"/>
    <property type="evidence" value="ECO:0007669"/>
    <property type="project" value="InterPro"/>
</dbReference>
<dbReference type="SUPFAM" id="SSF51182">
    <property type="entry name" value="RmlC-like cupins"/>
    <property type="match status" value="1"/>
</dbReference>
<dbReference type="GO" id="GO:0005874">
    <property type="term" value="C:microtubule"/>
    <property type="evidence" value="ECO:0007669"/>
    <property type="project" value="UniProtKB-KW"/>
</dbReference>
<comment type="subcellular location">
    <subcellularLocation>
        <location evidence="3">Cell projection</location>
        <location evidence="3">Cilium</location>
    </subcellularLocation>
    <subcellularLocation>
        <location evidence="4">Cytoplasm</location>
        <location evidence="4">Cytoskeleton</location>
    </subcellularLocation>
</comment>
<dbReference type="Pfam" id="PF20511">
    <property type="entry name" value="PMI_typeI_cat"/>
    <property type="match status" value="1"/>
</dbReference>
<evidence type="ECO:0000256" key="9">
    <source>
        <dbReference type="ARBA" id="ARBA00022701"/>
    </source>
</evidence>
<keyword evidence="12" id="KW-0862">Zinc</keyword>
<dbReference type="InterPro" id="IPR014710">
    <property type="entry name" value="RmlC-like_jellyroll"/>
</dbReference>
<evidence type="ECO:0000256" key="5">
    <source>
        <dbReference type="ARBA" id="ARBA00004666"/>
    </source>
</evidence>
<evidence type="ECO:0000256" key="18">
    <source>
        <dbReference type="PROSITE-ProRule" id="PRU00283"/>
    </source>
</evidence>
<dbReference type="InterPro" id="IPR036961">
    <property type="entry name" value="Kinesin_motor_dom_sf"/>
</dbReference>
<dbReference type="PROSITE" id="PS00966">
    <property type="entry name" value="PMI_I_2"/>
    <property type="match status" value="1"/>
</dbReference>
<keyword evidence="23" id="KW-1185">Reference proteome</keyword>
<name>A0A914I5W3_GLORO</name>
<evidence type="ECO:0000256" key="11">
    <source>
        <dbReference type="ARBA" id="ARBA00022741"/>
    </source>
</evidence>
<dbReference type="InterPro" id="IPR019821">
    <property type="entry name" value="Kinesin_motor_CS"/>
</dbReference>
<dbReference type="GO" id="GO:0005929">
    <property type="term" value="C:cilium"/>
    <property type="evidence" value="ECO:0007669"/>
    <property type="project" value="UniProtKB-SubCell"/>
</dbReference>
<organism evidence="23 24">
    <name type="scientific">Globodera rostochiensis</name>
    <name type="common">Golden nematode worm</name>
    <name type="synonym">Heterodera rostochiensis</name>
    <dbReference type="NCBI Taxonomy" id="31243"/>
    <lineage>
        <taxon>Eukaryota</taxon>
        <taxon>Metazoa</taxon>
        <taxon>Ecdysozoa</taxon>
        <taxon>Nematoda</taxon>
        <taxon>Chromadorea</taxon>
        <taxon>Rhabditida</taxon>
        <taxon>Tylenchina</taxon>
        <taxon>Tylenchomorpha</taxon>
        <taxon>Tylenchoidea</taxon>
        <taxon>Heteroderidae</taxon>
        <taxon>Heteroderinae</taxon>
        <taxon>Globodera</taxon>
    </lineage>
</organism>
<dbReference type="PRINTS" id="PR00714">
    <property type="entry name" value="MAN6PISMRASE"/>
</dbReference>
<feature type="coiled-coil region" evidence="20">
    <location>
        <begin position="359"/>
        <end position="394"/>
    </location>
</feature>
<dbReference type="InterPro" id="IPR001752">
    <property type="entry name" value="Kinesin_motor_dom"/>
</dbReference>
<evidence type="ECO:0000259" key="22">
    <source>
        <dbReference type="PROSITE" id="PS50067"/>
    </source>
</evidence>